<dbReference type="Gene3D" id="3.30.70.960">
    <property type="entry name" value="SEA domain"/>
    <property type="match status" value="1"/>
</dbReference>
<evidence type="ECO:0000313" key="2">
    <source>
        <dbReference type="EMBL" id="KAJ1167232.1"/>
    </source>
</evidence>
<evidence type="ECO:0000259" key="1">
    <source>
        <dbReference type="PROSITE" id="PS50024"/>
    </source>
</evidence>
<organism evidence="2 3">
    <name type="scientific">Pleurodeles waltl</name>
    <name type="common">Iberian ribbed newt</name>
    <dbReference type="NCBI Taxonomy" id="8319"/>
    <lineage>
        <taxon>Eukaryota</taxon>
        <taxon>Metazoa</taxon>
        <taxon>Chordata</taxon>
        <taxon>Craniata</taxon>
        <taxon>Vertebrata</taxon>
        <taxon>Euteleostomi</taxon>
        <taxon>Amphibia</taxon>
        <taxon>Batrachia</taxon>
        <taxon>Caudata</taxon>
        <taxon>Salamandroidea</taxon>
        <taxon>Salamandridae</taxon>
        <taxon>Pleurodelinae</taxon>
        <taxon>Pleurodeles</taxon>
    </lineage>
</organism>
<proteinExistence type="predicted"/>
<dbReference type="Pfam" id="PF01390">
    <property type="entry name" value="SEA"/>
    <property type="match status" value="1"/>
</dbReference>
<dbReference type="InterPro" id="IPR000082">
    <property type="entry name" value="SEA_dom"/>
</dbReference>
<protein>
    <recommendedName>
        <fullName evidence="1">SEA domain-containing protein</fullName>
    </recommendedName>
</protein>
<comment type="caution">
    <text evidence="2">The sequence shown here is derived from an EMBL/GenBank/DDBJ whole genome shotgun (WGS) entry which is preliminary data.</text>
</comment>
<dbReference type="InterPro" id="IPR036364">
    <property type="entry name" value="SEA_dom_sf"/>
</dbReference>
<name>A0AAV7ST15_PLEWA</name>
<keyword evidence="3" id="KW-1185">Reference proteome</keyword>
<dbReference type="SUPFAM" id="SSF82671">
    <property type="entry name" value="SEA domain"/>
    <property type="match status" value="1"/>
</dbReference>
<accession>A0AAV7ST15</accession>
<dbReference type="PROSITE" id="PS50024">
    <property type="entry name" value="SEA"/>
    <property type="match status" value="1"/>
</dbReference>
<evidence type="ECO:0000313" key="3">
    <source>
        <dbReference type="Proteomes" id="UP001066276"/>
    </source>
</evidence>
<reference evidence="2" key="1">
    <citation type="journal article" date="2022" name="bioRxiv">
        <title>Sequencing and chromosome-scale assembly of the giantPleurodeles waltlgenome.</title>
        <authorList>
            <person name="Brown T."/>
            <person name="Elewa A."/>
            <person name="Iarovenko S."/>
            <person name="Subramanian E."/>
            <person name="Araus A.J."/>
            <person name="Petzold A."/>
            <person name="Susuki M."/>
            <person name="Suzuki K.-i.T."/>
            <person name="Hayashi T."/>
            <person name="Toyoda A."/>
            <person name="Oliveira C."/>
            <person name="Osipova E."/>
            <person name="Leigh N.D."/>
            <person name="Simon A."/>
            <person name="Yun M.H."/>
        </authorList>
    </citation>
    <scope>NUCLEOTIDE SEQUENCE</scope>
    <source>
        <strain evidence="2">20211129_DDA</strain>
        <tissue evidence="2">Liver</tissue>
    </source>
</reference>
<dbReference type="AlphaFoldDB" id="A0AAV7ST15"/>
<sequence>MPGATGELQTSPASVASTLGGAATTGVSTTSVTTRALSSANTVIRHLAFVSPDPWNEQLADSTSRVYQEREKNTTRELSIILSRYKTFAGLRNTLFRPGSVVTETDAVFSNSPSPAPSNEDVVNAVGNSIISNNNMLGSTPVDVDNITSDGKLVSSDDWFLTADTASMQPAVNPNAGIESAQMDTVNFKTTLLNPRRSIL</sequence>
<dbReference type="Proteomes" id="UP001066276">
    <property type="component" value="Chromosome 4_2"/>
</dbReference>
<gene>
    <name evidence="2" type="ORF">NDU88_007625</name>
</gene>
<dbReference type="EMBL" id="JANPWB010000008">
    <property type="protein sequence ID" value="KAJ1167232.1"/>
    <property type="molecule type" value="Genomic_DNA"/>
</dbReference>
<feature type="domain" description="SEA" evidence="1">
    <location>
        <begin position="40"/>
        <end position="154"/>
    </location>
</feature>